<keyword evidence="11" id="KW-0479">Metal-binding</keyword>
<keyword evidence="6" id="KW-1133">Transmembrane helix</keyword>
<keyword evidence="1" id="KW-0929">Antimicrobial</keyword>
<dbReference type="SUPFAM" id="SSF51261">
    <property type="entry name" value="Duplicated hybrid motif"/>
    <property type="match status" value="1"/>
</dbReference>
<feature type="binding site" evidence="11">
    <location>
        <position position="783"/>
    </location>
    <ligand>
        <name>Mg(2+)</name>
        <dbReference type="ChEBI" id="CHEBI:18420"/>
    </ligand>
</feature>
<evidence type="ECO:0000313" key="9">
    <source>
        <dbReference type="Proteomes" id="UP000001132"/>
    </source>
</evidence>
<keyword evidence="6" id="KW-0812">Transmembrane</keyword>
<keyword evidence="6" id="KW-0472">Membrane</keyword>
<dbReference type="PANTHER" id="PTHR21666">
    <property type="entry name" value="PEPTIDASE-RELATED"/>
    <property type="match status" value="1"/>
</dbReference>
<protein>
    <submittedName>
        <fullName evidence="8">Tape tail measure protein</fullName>
    </submittedName>
</protein>
<dbReference type="InterPro" id="IPR016047">
    <property type="entry name" value="M23ase_b-sheet_dom"/>
</dbReference>
<feature type="transmembrane region" description="Helical" evidence="6">
    <location>
        <begin position="2331"/>
        <end position="2356"/>
    </location>
</feature>
<feature type="region of interest" description="Disordered" evidence="5">
    <location>
        <begin position="1839"/>
        <end position="1871"/>
    </location>
</feature>
<dbReference type="PDB" id="8H2M">
    <property type="method" value="X-ray"/>
    <property type="resolution" value="3.08 A"/>
    <property type="chains" value="A=1-1200"/>
</dbReference>
<name>A7XXD0_BP234</name>
<evidence type="ECO:0000256" key="6">
    <source>
        <dbReference type="SAM" id="Phobius"/>
    </source>
</evidence>
<feature type="domain" description="M23ase beta-sheet core" evidence="7">
    <location>
        <begin position="3161"/>
        <end position="3251"/>
    </location>
</feature>
<feature type="coiled-coil region" evidence="4">
    <location>
        <begin position="4587"/>
        <end position="4633"/>
    </location>
</feature>
<keyword evidence="10 11" id="KW-0002">3D-structure</keyword>
<feature type="binding site" evidence="11">
    <location>
        <position position="781"/>
    </location>
    <ligand>
        <name>Mg(2+)</name>
        <dbReference type="ChEBI" id="CHEBI:18420"/>
    </ligand>
</feature>
<evidence type="ECO:0000259" key="7">
    <source>
        <dbReference type="Pfam" id="PF01551"/>
    </source>
</evidence>
<feature type="binding site" evidence="11">
    <location>
        <position position="779"/>
    </location>
    <ligand>
        <name>Mg(2+)</name>
        <dbReference type="ChEBI" id="CHEBI:18420"/>
    </ligand>
</feature>
<evidence type="ECO:0000256" key="4">
    <source>
        <dbReference type="SAM" id="Coils"/>
    </source>
</evidence>
<feature type="compositionally biased region" description="Pro residues" evidence="5">
    <location>
        <begin position="1852"/>
        <end position="1861"/>
    </location>
</feature>
<feature type="region of interest" description="Disordered" evidence="5">
    <location>
        <begin position="3141"/>
        <end position="3162"/>
    </location>
</feature>
<dbReference type="KEGG" id="vg:5600432"/>
<dbReference type="InterPro" id="IPR011055">
    <property type="entry name" value="Dup_hybrid_motif"/>
</dbReference>
<evidence type="ECO:0007829" key="10">
    <source>
        <dbReference type="PDB" id="8H2M"/>
    </source>
</evidence>
<feature type="coiled-coil region" evidence="4">
    <location>
        <begin position="4303"/>
        <end position="4346"/>
    </location>
</feature>
<dbReference type="RefSeq" id="YP_001467949.1">
    <property type="nucleotide sequence ID" value="NC_009803.1"/>
</dbReference>
<feature type="coiled-coil region" evidence="4">
    <location>
        <begin position="3416"/>
        <end position="3544"/>
    </location>
</feature>
<dbReference type="PROSITE" id="PS50890">
    <property type="entry name" value="PUA"/>
    <property type="match status" value="1"/>
</dbReference>
<feature type="transmembrane region" description="Helical" evidence="6">
    <location>
        <begin position="2521"/>
        <end position="2542"/>
    </location>
</feature>
<dbReference type="SMR" id="A7XXD0"/>
<keyword evidence="3" id="KW-0732">Signal</keyword>
<feature type="region of interest" description="Disordered" evidence="5">
    <location>
        <begin position="1719"/>
        <end position="1746"/>
    </location>
</feature>
<dbReference type="GO" id="GO:0046872">
    <property type="term" value="F:metal ion binding"/>
    <property type="evidence" value="ECO:0007669"/>
    <property type="project" value="UniProtKB-KW"/>
</dbReference>
<dbReference type="EMBL" id="EU100883">
    <property type="protein sequence ID" value="ABU96929.1"/>
    <property type="molecule type" value="Genomic_DNA"/>
</dbReference>
<dbReference type="GO" id="GO:0042742">
    <property type="term" value="P:defense response to bacterium"/>
    <property type="evidence" value="ECO:0007669"/>
    <property type="project" value="UniProtKB-KW"/>
</dbReference>
<evidence type="ECO:0000256" key="1">
    <source>
        <dbReference type="ARBA" id="ARBA00022529"/>
    </source>
</evidence>
<dbReference type="CDD" id="cd12797">
    <property type="entry name" value="M23_peptidase"/>
    <property type="match status" value="1"/>
</dbReference>
<keyword evidence="2" id="KW-0081">Bacteriolytic enzyme</keyword>
<feature type="transmembrane region" description="Helical" evidence="6">
    <location>
        <begin position="2549"/>
        <end position="2568"/>
    </location>
</feature>
<organismHost>
    <name type="scientific">Thermus thermophilus</name>
    <dbReference type="NCBI Taxonomy" id="274"/>
</organismHost>
<gene>
    <name evidence="8" type="ORF">P23p96</name>
</gene>
<feature type="transmembrane region" description="Helical" evidence="6">
    <location>
        <begin position="2488"/>
        <end position="2509"/>
    </location>
</feature>
<dbReference type="InterPro" id="IPR050570">
    <property type="entry name" value="Cell_wall_metabolism_enzyme"/>
</dbReference>
<dbReference type="GO" id="GO:0004222">
    <property type="term" value="F:metalloendopeptidase activity"/>
    <property type="evidence" value="ECO:0007669"/>
    <property type="project" value="TreeGrafter"/>
</dbReference>
<reference evidence="10 11" key="2">
    <citation type="journal article" date="2024" name="Nat. Commun.">
        <title>Tail-tape-fused virion and non-virion RNA polymerases of a thermophilic virus with an extremely long tail.</title>
        <authorList>
            <person name="Chaban A."/>
            <person name="Minakhin L."/>
            <person name="Goldobina E."/>
            <person name="Bae B."/>
            <person name="Hao Y."/>
            <person name="Borukhov S."/>
            <person name="Putzeys L."/>
            <person name="Boon M."/>
            <person name="Kabinger F."/>
            <person name="Lavigne R."/>
            <person name="Makarova K.S."/>
            <person name="Koonin E.V."/>
            <person name="Nair S.K."/>
            <person name="Tagami S."/>
            <person name="Severinov K."/>
            <person name="Sokolova M.L."/>
        </authorList>
    </citation>
    <scope>X-RAY CRYSTALLOGRAPHY (3.08 ANGSTROMS) OF 1-1200 IN COMPLEX WITH MG(2+)</scope>
</reference>
<reference evidence="8 9" key="1">
    <citation type="journal article" date="2008" name="J. Mol. Biol.">
        <title>Genome comparison and proteomic characterization of Thermus thermophilus bacteriophages P23-45 and P74-26: siphoviruses with triplex-forming sequences and the longest known tails.</title>
        <authorList>
            <person name="Minakhin L."/>
            <person name="Goel M."/>
            <person name="Berdygulova Z."/>
            <person name="Ramanculov E."/>
            <person name="Florens L."/>
            <person name="Glazko G."/>
            <person name="Karamychev V.N."/>
            <person name="Slesarev A.I."/>
            <person name="Kozyavkin S.A."/>
            <person name="Khromov I."/>
            <person name="Ackermann H.W."/>
            <person name="Washburn M."/>
            <person name="Mushegian A."/>
            <person name="Severinov K."/>
        </authorList>
    </citation>
    <scope>NUCLEOTIDE SEQUENCE</scope>
</reference>
<feature type="coiled-coil region" evidence="4">
    <location>
        <begin position="3894"/>
        <end position="3923"/>
    </location>
</feature>
<dbReference type="GeneID" id="5600432"/>
<dbReference type="Pfam" id="PF01551">
    <property type="entry name" value="Peptidase_M23"/>
    <property type="match status" value="1"/>
</dbReference>
<evidence type="ECO:0000256" key="3">
    <source>
        <dbReference type="ARBA" id="ARBA00022729"/>
    </source>
</evidence>
<dbReference type="PDB" id="8H2N">
    <property type="method" value="X-ray"/>
    <property type="resolution" value="4.41 A"/>
    <property type="chains" value="A/B/C/D=327-1124"/>
</dbReference>
<evidence type="ECO:0000256" key="2">
    <source>
        <dbReference type="ARBA" id="ARBA00022638"/>
    </source>
</evidence>
<feature type="coiled-coil region" evidence="4">
    <location>
        <begin position="4681"/>
        <end position="4753"/>
    </location>
</feature>
<evidence type="ECO:0000313" key="8">
    <source>
        <dbReference type="EMBL" id="ABU96929.1"/>
    </source>
</evidence>
<organism evidence="8 9">
    <name type="scientific">Thermus virus P23-45</name>
    <name type="common">Thermus thermophilus phage P23-45</name>
    <dbReference type="NCBI Taxonomy" id="2914006"/>
    <lineage>
        <taxon>Viruses</taxon>
        <taxon>Duplodnaviria</taxon>
        <taxon>Heunggongvirae</taxon>
        <taxon>Uroviricota</taxon>
        <taxon>Caudoviricetes</taxon>
        <taxon>Oshimavirus</taxon>
        <taxon>Oshimavirus P2345</taxon>
    </lineage>
</organism>
<dbReference type="PANTHER" id="PTHR21666:SF289">
    <property type="entry name" value="L-ALA--D-GLU ENDOPEPTIDASE"/>
    <property type="match status" value="1"/>
</dbReference>
<proteinExistence type="evidence at protein level"/>
<dbReference type="Gene3D" id="2.70.70.10">
    <property type="entry name" value="Glucose Permease (Domain IIA)"/>
    <property type="match status" value="1"/>
</dbReference>
<evidence type="ECO:0007829" key="11">
    <source>
        <dbReference type="PDB" id="8H2N"/>
    </source>
</evidence>
<sequence length="5002" mass="549644">MDLERYAIVVSAAVEADELVLDLDKSTLEELEAKLNQELAGTDQVGEQAGKELAEGLERGAVEGLDVRQVLAKLKAALKGEVRELATEEVKALRAAIQHALGVELDDNAKRQLAESAKLLDRIIESATRNQSLTVKLRFDADRSALLTAERLADAYLNRIREALKQDKSSPLYQAFSALAKGTGEKLSPDEAKFRAGLFADVRDRFLALLKQDLQSYIADQLKRGHAVGDIKLPDTQAILSEAGLPTLKQALLLSRAVDLDANNRAKLAKDLGQFMPEVAQVLKAPEKGASWEEINAVVREAKKAIHDAEEARRVALSLRSVTKEGNKPFAQQTGRFHTIELQEEGSPDEFQELLRLQASTQGHVDETTLARLVVQKRATKAILKKLLETADRPEEQAVWRAAIERLVIGNTAYDLKDDESFAKLIELAKKHPLEKVVKNVREVQFSEKVTLSDKYAFVPASNQGRIFLSHLRRENIYRTPTQRPLSLKVAEEGEGVRLKEMEEKALGDGALGILRPQSLGLPEDYTGVVQVRGELADPEGNVYAGLKGTVIVDPRAKEDFLNLNDLYRGDTVVDGKKYTKEEVDALIREKLKTGALQLNLGIHRVSTVEEAKVGKQVFLRHMGGVPFNRGRISPSEAAKWAAQAKELKFLPMIAGREMGLSHYQQIATLAKTFGVEVDEGQYSMAASHTAYKELDPEIYRLLEEGVELDAEGRPIVPIVIGKEMAAKLGLKEGDIAFTFRNPVMGHGGALLQARVAAIRDRLNAVVVNQEYAKSTGVDFDGDTLVVLPKGLPVDPHRLEVFQTLMAHAGLAGGRKGGGSVEPSPGELRFKEQLEVYDKVLARLSKSRLAAELRNAGVEDLSNPFEVVRQLESLGEEELLKAFKGYLRKGFAKELGLDLKSEEDRARLNQYLFEGFLDYRKQFQDPRRVYKKLPLMPSAALAASLLQVEAHKKEYDPSDPVALAAGQLTTSFLGLSEKLAQDLETSIDFPKLAEAIRAYNQAYSSGNEEQVAKARAELVKVLNDPTVQKFSLSNLLYQIITDRKKRDYSLRVRTESGKTYEYRNLYAVLNRLMQNLPVEEVADTVYDASGQAVEERVPLKQSATRSLVKGLLDLASGKVKEDPDGTVAEDLADLPVFGELEQLYGLVADAKYDPSSLKSALVKPNKPQGSYAEITTLLYRGIANQEGLAETNLPRDEVARRTADLLAKIADLKRAVALGELRGYEHLSRQEREEVQKYYLRMLEEQETLVKQSYKELVGGTLRSKLLESGFRENLTQALAGTKVSEKNLPEYVERLIGRITAPETDAELSGRLQRARKNQRLGVLNKALAEIFSDKDLGVGEAQAKKVLEVLRKADLLDPSLALKSGGMLSAAILPVSRLSTYLDLVQPPVAEIPEGIRNPELRSLLERLRGVSSHKFWSEHQTYGALVDRLAELLGEDTEETKLASRYVAEAFLGADVAYRVLPPTHLGELLQREVAIKGQRGKAVKALLGDKAPTLGNFFQTVYKPLWETLGNLLPVMGLVKRDGRVTNVGYEALGPALLMPESLVKGDTLAYADILAKYVPDLEKAQAKFGKRGGVLLERVATGYLDERGKFVESEERRELAKYRLVVQGVNLGKRAESITALLTAAVNRVLPASATVDNLTPVARFNRELERTLLQAIQEAVEEPTNLGEAKALEALEEAVNQVHQAVAEEVKDPAVKAALEEAKERVLEALKAEAEAKEPSELEEVKEKARELQEAKEKNRERIRSAVARLKAGEAKLQRIQALKERQDHITGREPVDEKTLEAQAAFAARYATEAVERGQYDAAEQILESMKANPTVNAKAVEEAQRVVRNLASASGGGGGDRPPSKPPAPPPPPEPEDEERKRKERKVVYWPSVFFTEKERQALFGTPEKPKDFSWSVYRGLVRNQAEEELFRAIYLNSQRGQSSKLGFYDFVVEYPEVANAFFGPLRSFAGRETVLPEKYLASLAEQFDNILSAYEAGDMDTLTNLVEDLNISVKRMENASKILADLREFKRTGALPHGRNLHTASRDALYYRRLMSLGGKELERAVEEGDLDTVLKVADRARHVEERIKLVQNAISNSLAFMLSSTVMGLFGTIQQEFVKIDRQAKAVAALANMTGKEGIGKGLSQVANALNVAQEELTQALVALSKEGHDPEKARETFARLKGVLDATGEGMNELVQLYKELDRVGVESKDALIKSVVKERVYLGEAAEVVSKLNLKPGEVKASDLDELIVAASRYYRSGVPLVLPERGEERRKRLEELVKEGRAIAASTPDAKTALEPTAMERLLKQAERTMRAVIEAAKPALAVIGSFLMALLKVLEGVAYVLSTPLGKVAVVAGTIYATLLAIMQIQKTFQVAEWVKSLMVGLQELNAELVSFLKNLVRAFTDGTFAEGLKNGPFGSLVQTLLGSLEAVFNHPKLREFGAALERVVKGAFERIKVGAGSVADLLRRVILGDREIPIGFVDPSSARMAELVRKHGWKGVVTGALPILGVLGAGAYQMAHAGDMNPFQHLLATAGNALMFASMFLPGGVLVRGLTLPLRALAGAAGAGLAFGVPFLAERTKRARESAEADKEFNRALSIAGGPEALAKAVAGELTPALEKAGYNAENLGQILDAAMTKGSAKVKNAAREVKAMADSLVGVRRVMDGLEERSRKYVQEYASYFRFAGSNAFTTLTDEQLEVFNRLFTTELTQEPAYRVLTKGLNLRLQAKIVELFQQNFIEGPLGFMARGLGIDQGKLLYEVAKVREEARQFSMVDQGYFPELFKSASLDYYTGKGLDYNLKNALMVELLSGLRGATLGETLKRTQSALGLVGASTGFAIGTAILPGAGSFLGALLGYLLSQFASPYVAGLAQRYGNLNVVRPTGYPSASLRAALSVAGASAQVEADLVDALKTDGVKRAEAVFTRGLSAFRGKERVKARQAVEEAVKELNEYVSTVQSGLVKQYTLQALGFDFKARLEGGQAYMSLGGLGTRRIRSQLPELEAQYRAELEKLNILEAGFSKYLTFTRTDSGVEVRIREGQELNPIAQAAFARAVEEVKDFGLNLAKLNDQLKQVRFAELLEQIAIKAEEAFVRRIGQIGQGAELVAGKLAMPESPFNAFLNRLVQNNLRDTGLFGDTRGGLASPQGFNPTSVFGGKVTQKPGEKLTNPNGHRGYDIALPAGSPVRWGNVEGKVLQVGYEEKGYGNYVAVQAPDGSVHIFAHLQELPKLKPGSVVKPGQVLGKSGSTGKSTGPHLHYEILSPNRVPVRDEAAFQTYASRVYGQNALSVPASEFLLDEKTLKEAELAWRKVMAPYFAAPYGTSVEKRQELLNRAVQAAQQDAAIRKAALTAFQQVYERAPKKGELEAFVRKVIYLSAEGRDLDNALILALGEAQARERETAMEKGTVRLERELYAPDKTITTFRFQREQAEKEFEEARLRAKTEMETALAQLDARYKTDQRPVDLAYRSERQRILDRYKTEVARLQQNLDVKLAEIAYNELVYRLERETALIRNERERITRQLNALKAYREQNWNKLKANTNAELNKRIEELELQLAMMGPDFSALREAEVRANLAQMLTGLNRPNLALNVQKLAESVYNDRELTTEQKRKLGVNPFATSLQDLLLPGGLMEGFLAAGKVADKYADTTLPKLQAYKNRLAYAALQGAAYLLESPVELANLLQKKAEYMASELRKNPKVAQAAKALGVGVEELVGYVAENVLGGALREGYALARQAKQSALQLRVLGAAASPFFSDLSVDFQRRALEMEAGLEDLKRSPLDLSGTERLELIKRAEAAVKRAKEVAPILDEVATRYNRLQVAAFRDNLQGGRLLEAQLQFAESVLENKRLSDEERYGVLRSFGLSPEGLRQQIRDLVFQRQAEVQDFAFRLRQREQAVALFQRYGLSPSLEADLARAELEVQREREAALLEVARQREQTLRAVDTYSTPELLAVAQELGVPAEVEDLRTAVKEALRERFAALERAIQAGAEQASQEARFKVLRGNLQSGLFANRVQAASELLTKEMFKRALSPEELRTANYLAQLDGAKVDAALKALSSGEAVSDKLGKEEADLLAFLGVDLRNLAVTPELKKLLESPYLTDRRAGLQELLAKLKGVVAPDAEVLTALQRELNTLTAQVGEADLQRALEDLNNSEVLRYGVGGTRAALEAVRQQMALVRMAAVRTGLPVEGLETLSEEQVEALAKKLNLNTDAVRSLVKLYRDVRLKVQGLEREVSMNEYLRPADRLLFRYERLGVDLAYADIAAKVQAEEGLFGGMQEELFRLAGGKVDYQSLLGLSPNELSELFGVAPEVAQKILELARALDALKRQLEDDKVAQSVENLARVMAEVSRMLDRASQTGNFAQVLEARQAAFTKYSDTLEEGLARLGIKEEDLYLTDDELKARGLGNRLPEVERLRQLAGLKRQARVDALSLELLTVQNVEGAKEVLQKYGVDMNAAMAAAPGTEGARLRETLMENPIIKRLLDLGSFAYGRRLGELAASGNTEAILQEFERLVQALDDSRFGNLKAMYRKGLDPGSFAQLAKMTGVDPDTANRLDLLTLAYATGLSRKVQEAGDEIARRYDVMAPLFNGPFSAARLEILKLQELYAKYSESAEEAAKEGRSPEAEAFKEQAERVFKELLDAQKRYSLLIVREWNALLASMEAALKGSLKEAASAILSEVLFNRSGKELAKVDRRYKDEIGFTESELEEAKRQKQALEEKLRQGGLSQDEYIRTKELYEYYTRKVQELEDKVKRVKFEWEQARREVESLAEVLDRIIQKLGDAILDKFIGMLVDMLFEGLKVSWSGSGGATASAGSSALAPQGVATQSSGITAQSVQAGATTAAAVTASAVKPQGSAAPQAIPPELGMAFTGFAVGSKMGDGDNLAAGIGGTMLGVAGQSAMGALVAGAGLEGAMMAGLGVLANPVAWLAVGAGVALGAAISSHLRADEFNRKNAGSATYGLYNPADQARRGAKLQVKVDVKSDLDPDKVAEEAKKAIAQEMRKEEYRGGLEKL</sequence>
<dbReference type="Proteomes" id="UP000001132">
    <property type="component" value="Segment"/>
</dbReference>
<accession>A7XXD0</accession>
<keyword evidence="9" id="KW-1185">Reference proteome</keyword>
<evidence type="ECO:0000256" key="5">
    <source>
        <dbReference type="SAM" id="MobiDB-lite"/>
    </source>
</evidence>
<dbReference type="GO" id="GO:0031640">
    <property type="term" value="P:killing of cells of another organism"/>
    <property type="evidence" value="ECO:0007669"/>
    <property type="project" value="UniProtKB-KW"/>
</dbReference>
<keyword evidence="4" id="KW-0175">Coiled coil</keyword>